<dbReference type="EMBL" id="AP027272">
    <property type="protein sequence ID" value="BDX05866.1"/>
    <property type="molecule type" value="Genomic_DNA"/>
</dbReference>
<feature type="signal peptide" evidence="1">
    <location>
        <begin position="1"/>
        <end position="18"/>
    </location>
</feature>
<keyword evidence="3" id="KW-1185">Reference proteome</keyword>
<evidence type="ECO:0000313" key="2">
    <source>
        <dbReference type="EMBL" id="BDX05866.1"/>
    </source>
</evidence>
<dbReference type="AlphaFoldDB" id="A0AA48KNS8"/>
<evidence type="ECO:0000256" key="1">
    <source>
        <dbReference type="SAM" id="SignalP"/>
    </source>
</evidence>
<dbReference type="RefSeq" id="WP_338291866.1">
    <property type="nucleotide sequence ID" value="NZ_AP027272.1"/>
</dbReference>
<keyword evidence="1" id="KW-0732">Signal</keyword>
<dbReference type="KEGG" id="pmaw:MACH26_13870"/>
<gene>
    <name evidence="2" type="ORF">MACH26_13870</name>
</gene>
<organism evidence="2 3">
    <name type="scientific">Planctobacterium marinum</name>
    <dbReference type="NCBI Taxonomy" id="1631968"/>
    <lineage>
        <taxon>Bacteria</taxon>
        <taxon>Pseudomonadati</taxon>
        <taxon>Pseudomonadota</taxon>
        <taxon>Gammaproteobacteria</taxon>
        <taxon>Alteromonadales</taxon>
        <taxon>Alteromonadaceae</taxon>
        <taxon>Planctobacterium</taxon>
    </lineage>
</organism>
<feature type="chain" id="PRO_5041445499" evidence="1">
    <location>
        <begin position="19"/>
        <end position="103"/>
    </location>
</feature>
<name>A0AA48KNS8_9ALTE</name>
<evidence type="ECO:0000313" key="3">
    <source>
        <dbReference type="Proteomes" id="UP001333710"/>
    </source>
</evidence>
<reference evidence="2" key="1">
    <citation type="submission" date="2023-01" db="EMBL/GenBank/DDBJ databases">
        <title>Complete genome sequence of Planctobacterium marinum strain Dej080120_11.</title>
        <authorList>
            <person name="Ueki S."/>
            <person name="Maruyama F."/>
        </authorList>
    </citation>
    <scope>NUCLEOTIDE SEQUENCE</scope>
    <source>
        <strain evidence="2">Dej080120_11</strain>
    </source>
</reference>
<protein>
    <submittedName>
        <fullName evidence="2">Uncharacterized protein</fullName>
    </submittedName>
</protein>
<proteinExistence type="predicted"/>
<sequence length="103" mass="11459">MKKQLLICSFLCCGNALADVQCSEKLTELHTGNEKVYFKSDQTCKDNFCILAFQNEKANERAYSILLAGYVSSQSIAFQWRDIDSCDSSNKAEAAPAFVGMKN</sequence>
<accession>A0AA48KNS8</accession>
<dbReference type="Proteomes" id="UP001333710">
    <property type="component" value="Chromosome"/>
</dbReference>